<proteinExistence type="predicted"/>
<sequence>MFIVSISSVSASADLNQTISDESTDTVGASYSDGSILSDSNDFGFGNITPDIIKNITADVIDLNVPDVTKYYGGSENLEISFKLFNQTMKNASLKITLNGVDYYKTTNDEGKTSLALNLDSGVYDARVSYMYILTQKAKVTINPTVEGKDLIKMYGNASKYYAKFIDSQGQILKNTDVKFNINGVQYTRKTNGSGIAGLNINLNHGEYIITATNPVTGEMHSNNIFISVSIVENNDLTKYYRNASQYSVRLMDDNGNPVGKGVSALFNINGVFYNRTSDENGYVKLNINLRPGDYIITAEYNGYKVSNNIKVLPVLVGSDLTKQVFDLTPFSVKLVDGQGFPLIGKVITLNINGVMYNRTTDLLGYARLNINLWPGQYIVTSMYAENGAITSNKVTITSIFG</sequence>
<dbReference type="EMBL" id="CP011266">
    <property type="protein sequence ID" value="ALT68786.1"/>
    <property type="molecule type" value="Genomic_DNA"/>
</dbReference>
<dbReference type="InterPro" id="IPR008969">
    <property type="entry name" value="CarboxyPept-like_regulatory"/>
</dbReference>
<dbReference type="PATRIC" id="fig|230361.4.peg.1027"/>
<evidence type="ECO:0000313" key="2">
    <source>
        <dbReference type="Proteomes" id="UP000067738"/>
    </source>
</evidence>
<reference evidence="1 2" key="1">
    <citation type="submission" date="2015-04" db="EMBL/GenBank/DDBJ databases">
        <title>The complete genome sequence of the rumen methanogen Methanobrevibacter millerae SM9.</title>
        <authorList>
            <person name="Leahy S.C."/>
            <person name="Kelly W.J."/>
            <person name="Pacheco D.M."/>
            <person name="Li D."/>
            <person name="Altermann E."/>
            <person name="Attwood G.T."/>
        </authorList>
    </citation>
    <scope>NUCLEOTIDE SEQUENCE [LARGE SCALE GENOMIC DNA]</scope>
    <source>
        <strain evidence="1 2">SM9</strain>
    </source>
</reference>
<dbReference type="GeneID" id="26735966"/>
<dbReference type="OrthoDB" id="71598at2157"/>
<dbReference type="Gene3D" id="2.60.40.10">
    <property type="entry name" value="Immunoglobulins"/>
    <property type="match status" value="1"/>
</dbReference>
<dbReference type="Proteomes" id="UP000067738">
    <property type="component" value="Chromosome"/>
</dbReference>
<dbReference type="SUPFAM" id="SSF49464">
    <property type="entry name" value="Carboxypeptidase regulatory domain-like"/>
    <property type="match status" value="1"/>
</dbReference>
<organism evidence="1 2">
    <name type="scientific">Methanobrevibacter millerae</name>
    <dbReference type="NCBI Taxonomy" id="230361"/>
    <lineage>
        <taxon>Archaea</taxon>
        <taxon>Methanobacteriati</taxon>
        <taxon>Methanobacteriota</taxon>
        <taxon>Methanomada group</taxon>
        <taxon>Methanobacteria</taxon>
        <taxon>Methanobacteriales</taxon>
        <taxon>Methanobacteriaceae</taxon>
        <taxon>Methanobrevibacter</taxon>
    </lineage>
</organism>
<keyword evidence="2" id="KW-1185">Reference proteome</keyword>
<dbReference type="AlphaFoldDB" id="A0A0U2V2R4"/>
<evidence type="ECO:0000313" key="1">
    <source>
        <dbReference type="EMBL" id="ALT68786.1"/>
    </source>
</evidence>
<dbReference type="InterPro" id="IPR013783">
    <property type="entry name" value="Ig-like_fold"/>
</dbReference>
<dbReference type="RefSeq" id="WP_058739076.1">
    <property type="nucleotide sequence ID" value="NZ_CP011266.1"/>
</dbReference>
<name>A0A0U2V2R4_9EURY</name>
<gene>
    <name evidence="1" type="ORF">sm9_0997</name>
</gene>
<accession>A0A0U2V2R4</accession>
<dbReference type="KEGG" id="mmil:sm9_0997"/>
<protein>
    <recommendedName>
        <fullName evidence="3">Adhesin-like protein</fullName>
    </recommendedName>
</protein>
<evidence type="ECO:0008006" key="3">
    <source>
        <dbReference type="Google" id="ProtNLM"/>
    </source>
</evidence>